<dbReference type="InterPro" id="IPR050087">
    <property type="entry name" value="AON_synthase_class-II"/>
</dbReference>
<reference evidence="5 6" key="1">
    <citation type="journal article" date="2012" name="Int. J. Syst. Evol. Microbiol.">
        <title>Vibrio caribbeanicus sp. nov., isolated from the marine sponge Scleritoderma cyanea.</title>
        <authorList>
            <person name="Hoffmann M."/>
            <person name="Monday S.R."/>
            <person name="Allard M.W."/>
            <person name="Strain E.A."/>
            <person name="Whittaker P."/>
            <person name="Naum M."/>
            <person name="McCarthy P.J."/>
            <person name="Lopez J.V."/>
            <person name="Fischer M."/>
            <person name="Brown E.W."/>
        </authorList>
    </citation>
    <scope>NUCLEOTIDE SEQUENCE [LARGE SCALE GENOMIC DNA]</scope>
    <source>
        <strain evidence="5 6">LMG 20546</strain>
    </source>
</reference>
<dbReference type="Proteomes" id="UP000004371">
    <property type="component" value="Unassembled WGS sequence"/>
</dbReference>
<evidence type="ECO:0000313" key="5">
    <source>
        <dbReference type="EMBL" id="EGA65039.1"/>
    </source>
</evidence>
<dbReference type="SUPFAM" id="SSF53383">
    <property type="entry name" value="PLP-dependent transferases"/>
    <property type="match status" value="1"/>
</dbReference>
<organism evidence="5 6">
    <name type="scientific">Vibrio brasiliensis LMG 20546</name>
    <dbReference type="NCBI Taxonomy" id="945543"/>
    <lineage>
        <taxon>Bacteria</taxon>
        <taxon>Pseudomonadati</taxon>
        <taxon>Pseudomonadota</taxon>
        <taxon>Gammaproteobacteria</taxon>
        <taxon>Vibrionales</taxon>
        <taxon>Vibrionaceae</taxon>
        <taxon>Vibrio</taxon>
        <taxon>Vibrio oreintalis group</taxon>
    </lineage>
</organism>
<dbReference type="STRING" id="945543.VIBR0546_01956"/>
<dbReference type="OrthoDB" id="9807157at2"/>
<dbReference type="RefSeq" id="WP_006880205.1">
    <property type="nucleotide sequence ID" value="NZ_AEVS01000076.1"/>
</dbReference>
<gene>
    <name evidence="5" type="ORF">VIBR0546_01956</name>
</gene>
<dbReference type="GO" id="GO:0008710">
    <property type="term" value="F:8-amino-7-oxononanoate synthase activity"/>
    <property type="evidence" value="ECO:0007669"/>
    <property type="project" value="TreeGrafter"/>
</dbReference>
<dbReference type="Gene3D" id="3.40.640.10">
    <property type="entry name" value="Type I PLP-dependent aspartate aminotransferase-like (Major domain)"/>
    <property type="match status" value="1"/>
</dbReference>
<keyword evidence="2" id="KW-0808">Transferase</keyword>
<dbReference type="Gene3D" id="3.90.1150.10">
    <property type="entry name" value="Aspartate Aminotransferase, domain 1"/>
    <property type="match status" value="1"/>
</dbReference>
<evidence type="ECO:0000259" key="4">
    <source>
        <dbReference type="Pfam" id="PF00155"/>
    </source>
</evidence>
<accession>E8LWH6</accession>
<evidence type="ECO:0000256" key="2">
    <source>
        <dbReference type="ARBA" id="ARBA00022679"/>
    </source>
</evidence>
<dbReference type="Pfam" id="PF00155">
    <property type="entry name" value="Aminotran_1_2"/>
    <property type="match status" value="1"/>
</dbReference>
<dbReference type="PANTHER" id="PTHR13693:SF100">
    <property type="entry name" value="8-AMINO-7-OXONONANOATE SYNTHASE"/>
    <property type="match status" value="1"/>
</dbReference>
<feature type="domain" description="Aminotransferase class I/classII large" evidence="4">
    <location>
        <begin position="46"/>
        <end position="379"/>
    </location>
</feature>
<sequence length="393" mass="44028">MNTLHNQSTLPQFINQKLNHHIDDLIHSNNNSRHLVLGLTPKYGDIVLQSNDYLSLANHEDIIRHHIDSISKCQNSPLMSGIFLQSEQLKPSIEHQLASFTGFKSCLLSQSGWEANIALLQTICDTGTQVYIDFFAHMSLWEGARIAGCDVHPFMHNNERHLEKLIKRHGAGVVIIDSIYSTIGTIAPIGDIISIAKQHGCAIVVDESHSLGIYGNHGEGLLHQLGVTHLVDFMTASLAKTFAYRAGAIWCNNQANECIPFVAYPAIFSSAMLPYEVERIDMTLKVIKESDDLRARLFAVSQYLKQELTKVNITVRSNSQIISLETGDERNTEKVRDFLEQNGVFGAVFCRPATARNKNLIRFSLNSSVSEQQLDKIIDVCRQAQNRADMYIL</sequence>
<dbReference type="AlphaFoldDB" id="E8LWH6"/>
<comment type="caution">
    <text evidence="5">The sequence shown here is derived from an EMBL/GenBank/DDBJ whole genome shotgun (WGS) entry which is preliminary data.</text>
</comment>
<dbReference type="InterPro" id="IPR015424">
    <property type="entry name" value="PyrdxlP-dep_Trfase"/>
</dbReference>
<evidence type="ECO:0000313" key="6">
    <source>
        <dbReference type="Proteomes" id="UP000004371"/>
    </source>
</evidence>
<comment type="cofactor">
    <cofactor evidence="1">
        <name>pyridoxal 5'-phosphate</name>
        <dbReference type="ChEBI" id="CHEBI:597326"/>
    </cofactor>
</comment>
<dbReference type="GO" id="GO:0009102">
    <property type="term" value="P:biotin biosynthetic process"/>
    <property type="evidence" value="ECO:0007669"/>
    <property type="project" value="TreeGrafter"/>
</dbReference>
<dbReference type="PANTHER" id="PTHR13693">
    <property type="entry name" value="CLASS II AMINOTRANSFERASE/8-AMINO-7-OXONONANOATE SYNTHASE"/>
    <property type="match status" value="1"/>
</dbReference>
<name>E8LWH6_9VIBR</name>
<dbReference type="InterPro" id="IPR004839">
    <property type="entry name" value="Aminotransferase_I/II_large"/>
</dbReference>
<evidence type="ECO:0000256" key="3">
    <source>
        <dbReference type="ARBA" id="ARBA00022898"/>
    </source>
</evidence>
<keyword evidence="6" id="KW-1185">Reference proteome</keyword>
<keyword evidence="3" id="KW-0663">Pyridoxal phosphate</keyword>
<dbReference type="EMBL" id="AEVS01000076">
    <property type="protein sequence ID" value="EGA65039.1"/>
    <property type="molecule type" value="Genomic_DNA"/>
</dbReference>
<dbReference type="NCBIfam" id="NF005526">
    <property type="entry name" value="PRK07179.1"/>
    <property type="match status" value="1"/>
</dbReference>
<dbReference type="InterPro" id="IPR015422">
    <property type="entry name" value="PyrdxlP-dep_Trfase_small"/>
</dbReference>
<dbReference type="eggNOG" id="COG0156">
    <property type="taxonomic scope" value="Bacteria"/>
</dbReference>
<dbReference type="GO" id="GO:0030170">
    <property type="term" value="F:pyridoxal phosphate binding"/>
    <property type="evidence" value="ECO:0007669"/>
    <property type="project" value="InterPro"/>
</dbReference>
<dbReference type="InterPro" id="IPR015421">
    <property type="entry name" value="PyrdxlP-dep_Trfase_major"/>
</dbReference>
<proteinExistence type="predicted"/>
<protein>
    <recommendedName>
        <fullName evidence="4">Aminotransferase class I/classII large domain-containing protein</fullName>
    </recommendedName>
</protein>
<evidence type="ECO:0000256" key="1">
    <source>
        <dbReference type="ARBA" id="ARBA00001933"/>
    </source>
</evidence>